<dbReference type="GO" id="GO:0002098">
    <property type="term" value="P:tRNA wobble uridine modification"/>
    <property type="evidence" value="ECO:0007669"/>
    <property type="project" value="TreeGrafter"/>
</dbReference>
<dbReference type="GO" id="GO:0005829">
    <property type="term" value="C:cytosol"/>
    <property type="evidence" value="ECO:0007669"/>
    <property type="project" value="TreeGrafter"/>
</dbReference>
<keyword evidence="4 11" id="KW-0819">tRNA processing</keyword>
<evidence type="ECO:0000256" key="6">
    <source>
        <dbReference type="ARBA" id="ARBA00022741"/>
    </source>
</evidence>
<evidence type="ECO:0000256" key="8">
    <source>
        <dbReference type="ARBA" id="ARBA00022842"/>
    </source>
</evidence>
<reference evidence="14" key="1">
    <citation type="submission" date="2022-08" db="EMBL/GenBank/DDBJ databases">
        <authorList>
            <person name="Takahashi K."/>
            <person name="Suzuki S."/>
            <person name="Kawachi M."/>
            <person name="Higashiyama T."/>
            <person name="Nozaki H."/>
        </authorList>
    </citation>
    <scope>NUCLEOTIDE SEQUENCE</scope>
    <source>
        <strain evidence="14">NIES-4479</strain>
    </source>
</reference>
<evidence type="ECO:0000256" key="5">
    <source>
        <dbReference type="ARBA" id="ARBA00022723"/>
    </source>
</evidence>
<keyword evidence="5" id="KW-0479">Metal-binding</keyword>
<dbReference type="InterPro" id="IPR025867">
    <property type="entry name" value="MnmE_helical"/>
</dbReference>
<evidence type="ECO:0000256" key="12">
    <source>
        <dbReference type="SAM" id="MobiDB-lite"/>
    </source>
</evidence>
<dbReference type="EMBL" id="BRXU01000001">
    <property type="protein sequence ID" value="GLC48082.1"/>
    <property type="molecule type" value="Genomic_DNA"/>
</dbReference>
<dbReference type="CDD" id="cd04164">
    <property type="entry name" value="trmE"/>
    <property type="match status" value="1"/>
</dbReference>
<evidence type="ECO:0000256" key="11">
    <source>
        <dbReference type="RuleBase" id="RU003313"/>
    </source>
</evidence>
<evidence type="ECO:0000313" key="15">
    <source>
        <dbReference type="EMBL" id="GLC53146.1"/>
    </source>
</evidence>
<dbReference type="Gene3D" id="1.20.120.430">
    <property type="entry name" value="tRNA modification GTPase MnmE domain 2"/>
    <property type="match status" value="1"/>
</dbReference>
<dbReference type="Gene3D" id="3.30.1360.120">
    <property type="entry name" value="Probable tRNA modification gtpase trme, domain 1"/>
    <property type="match status" value="1"/>
</dbReference>
<dbReference type="InterPro" id="IPR004520">
    <property type="entry name" value="GTPase_MnmE"/>
</dbReference>
<keyword evidence="8" id="KW-0460">Magnesium</keyword>
<name>A0A9W6BAH1_9CHLO</name>
<dbReference type="PANTHER" id="PTHR42714:SF2">
    <property type="entry name" value="TRNA MODIFICATION GTPASE GTPBP3, MITOCHONDRIAL"/>
    <property type="match status" value="1"/>
</dbReference>
<dbReference type="Pfam" id="PF01926">
    <property type="entry name" value="MMR_HSR1"/>
    <property type="match status" value="1"/>
</dbReference>
<keyword evidence="10 11" id="KW-0342">GTP-binding</keyword>
<dbReference type="SUPFAM" id="SSF52540">
    <property type="entry name" value="P-loop containing nucleoside triphosphate hydrolases"/>
    <property type="match status" value="1"/>
</dbReference>
<dbReference type="PROSITE" id="PS51709">
    <property type="entry name" value="G_TRME"/>
    <property type="match status" value="1"/>
</dbReference>
<organism evidence="14 16">
    <name type="scientific">Pleodorina starrii</name>
    <dbReference type="NCBI Taxonomy" id="330485"/>
    <lineage>
        <taxon>Eukaryota</taxon>
        <taxon>Viridiplantae</taxon>
        <taxon>Chlorophyta</taxon>
        <taxon>core chlorophytes</taxon>
        <taxon>Chlorophyceae</taxon>
        <taxon>CS clade</taxon>
        <taxon>Chlamydomonadales</taxon>
        <taxon>Volvocaceae</taxon>
        <taxon>Pleodorina</taxon>
    </lineage>
</organism>
<dbReference type="Proteomes" id="UP001165080">
    <property type="component" value="Unassembled WGS sequence"/>
</dbReference>
<comment type="subcellular location">
    <subcellularLocation>
        <location evidence="1">Plastid</location>
        <location evidence="1">Chloroplast</location>
    </subcellularLocation>
</comment>
<evidence type="ECO:0000313" key="16">
    <source>
        <dbReference type="Proteomes" id="UP001165080"/>
    </source>
</evidence>
<dbReference type="GO" id="GO:0003924">
    <property type="term" value="F:GTPase activity"/>
    <property type="evidence" value="ECO:0007669"/>
    <property type="project" value="InterPro"/>
</dbReference>
<dbReference type="InterPro" id="IPR006073">
    <property type="entry name" value="GTP-bd"/>
</dbReference>
<evidence type="ECO:0000313" key="14">
    <source>
        <dbReference type="EMBL" id="GLC48082.1"/>
    </source>
</evidence>
<dbReference type="FunFam" id="3.40.50.300:FF:000494">
    <property type="entry name" value="tRNA modification GTPase MnmE"/>
    <property type="match status" value="1"/>
</dbReference>
<dbReference type="InterPro" id="IPR005225">
    <property type="entry name" value="Small_GTP-bd"/>
</dbReference>
<dbReference type="InterPro" id="IPR031168">
    <property type="entry name" value="G_TrmE"/>
</dbReference>
<dbReference type="GO" id="GO:0030488">
    <property type="term" value="P:tRNA methylation"/>
    <property type="evidence" value="ECO:0007669"/>
    <property type="project" value="TreeGrafter"/>
</dbReference>
<sequence>MTTGFQRSAASSAAPSASHVNFSAGWNSLRASGSGIGSGSVAAIPVAGSCPRSPMSWPGALQRHTGVARQALHRPQQPVLLRSRSHSRGGAWAAPCMHSLAGPKPAIRPAAALQGAAAAAAAPSPTSLPSSPPFVPGLQRCHTVAAVAPRPRAVSSAASAGPAAVGSDAAAGGALEYESRGSESGSDGAGSMDSVDGSAVSSGSSSPRRGDVMLTTRDEDTIASIVTGMSHGSVAIIRLSGTDAVAIASKVFRPGGRFRFGWQPETHRVYYGTAVDGDERLLDEVLLLVMLSPRSYTAEDVVELHCHGGGVCASRVLRAVIEAGARPAKPGEFTLRAFLNGRLDLAQAEAVSELVSARTAAAADSALAGLQGGVGAAVSELRARCLDVLAELEARLDFDEDLPPIDVPELKRKIERIQAGIESALRTARAGSLLRSGLQVAIVGRPNVGKSSLLNAWTNSDRAIVTEIAGTTRDVLEATLSVGGVPMTLLDTAGIRHSDDVVEKIGVERSQAAAAAADIVVMVVDGAVGWTDADSDIYRALWGDGPGSASCKVKGLSLLVANKDDLRGSAGAQNGAGGSVASTSGGDGGGVAISKGADDPPLPLPLLARETFAAVVRTSASERRGLETLDAALLRLAGAPQLASGGVSWSVNERQAEALVRSHEALMRLADSVSGALPLDFWTIDLRAALLALGEVSGDEVVEEVLDTVFSRFCIGK</sequence>
<dbReference type="InterPro" id="IPR027417">
    <property type="entry name" value="P-loop_NTPase"/>
</dbReference>
<feature type="domain" description="TrmE-type G" evidence="13">
    <location>
        <begin position="437"/>
        <end position="638"/>
    </location>
</feature>
<keyword evidence="6 11" id="KW-0547">Nucleotide-binding</keyword>
<dbReference type="FunFam" id="3.30.1360.120:FF:000003">
    <property type="entry name" value="tRNA modification GTPase MnmE"/>
    <property type="match status" value="1"/>
</dbReference>
<evidence type="ECO:0000256" key="4">
    <source>
        <dbReference type="ARBA" id="ARBA00022694"/>
    </source>
</evidence>
<dbReference type="InterPro" id="IPR018948">
    <property type="entry name" value="GTP-bd_TrmE_N"/>
</dbReference>
<dbReference type="Pfam" id="PF12631">
    <property type="entry name" value="MnmE_helical"/>
    <property type="match status" value="1"/>
</dbReference>
<dbReference type="CDD" id="cd14858">
    <property type="entry name" value="TrmE_N"/>
    <property type="match status" value="1"/>
</dbReference>
<dbReference type="HAMAP" id="MF_00379">
    <property type="entry name" value="GTPase_MnmE"/>
    <property type="match status" value="1"/>
</dbReference>
<evidence type="ECO:0000259" key="13">
    <source>
        <dbReference type="PROSITE" id="PS51709"/>
    </source>
</evidence>
<dbReference type="Pfam" id="PF10396">
    <property type="entry name" value="TrmE_N"/>
    <property type="match status" value="1"/>
</dbReference>
<keyword evidence="3" id="KW-0963">Cytoplasm</keyword>
<dbReference type="NCBIfam" id="TIGR00231">
    <property type="entry name" value="small_GTP"/>
    <property type="match status" value="1"/>
</dbReference>
<evidence type="ECO:0000256" key="7">
    <source>
        <dbReference type="ARBA" id="ARBA00022801"/>
    </source>
</evidence>
<proteinExistence type="inferred from homology"/>
<dbReference type="AlphaFoldDB" id="A0A9W6BAH1"/>
<comment type="similarity">
    <text evidence="2 11">Belongs to the TRAFAC class TrmE-Era-EngA-EngB-Septin-like GTPase superfamily. TrmE GTPase family.</text>
</comment>
<keyword evidence="9" id="KW-0630">Potassium</keyword>
<evidence type="ECO:0000256" key="9">
    <source>
        <dbReference type="ARBA" id="ARBA00022958"/>
    </source>
</evidence>
<dbReference type="SUPFAM" id="SSF103025">
    <property type="entry name" value="Folate-binding domain"/>
    <property type="match status" value="1"/>
</dbReference>
<dbReference type="GO" id="GO:0046872">
    <property type="term" value="F:metal ion binding"/>
    <property type="evidence" value="ECO:0007669"/>
    <property type="project" value="UniProtKB-KW"/>
</dbReference>
<dbReference type="PANTHER" id="PTHR42714">
    <property type="entry name" value="TRNA MODIFICATION GTPASE GTPBP3"/>
    <property type="match status" value="1"/>
</dbReference>
<evidence type="ECO:0000256" key="1">
    <source>
        <dbReference type="ARBA" id="ARBA00004229"/>
    </source>
</evidence>
<dbReference type="OrthoDB" id="188276at2759"/>
<keyword evidence="7" id="KW-0378">Hydrolase</keyword>
<dbReference type="NCBIfam" id="TIGR00450">
    <property type="entry name" value="mnmE_trmE_thdF"/>
    <property type="match status" value="1"/>
</dbReference>
<evidence type="ECO:0000256" key="10">
    <source>
        <dbReference type="ARBA" id="ARBA00023134"/>
    </source>
</evidence>
<dbReference type="GO" id="GO:0009507">
    <property type="term" value="C:chloroplast"/>
    <property type="evidence" value="ECO:0007669"/>
    <property type="project" value="UniProtKB-SubCell"/>
</dbReference>
<feature type="region of interest" description="Disordered" evidence="12">
    <location>
        <begin position="175"/>
        <end position="216"/>
    </location>
</feature>
<protein>
    <recommendedName>
        <fullName evidence="13">TrmE-type G domain-containing protein</fullName>
    </recommendedName>
</protein>
<reference evidence="14 16" key="2">
    <citation type="journal article" date="2023" name="Commun. Biol.">
        <title>Reorganization of the ancestral sex-determining regions during the evolution of trioecy in Pleodorina starrii.</title>
        <authorList>
            <person name="Takahashi K."/>
            <person name="Suzuki S."/>
            <person name="Kawai-Toyooka H."/>
            <person name="Yamamoto K."/>
            <person name="Hamaji T."/>
            <person name="Ootsuki R."/>
            <person name="Yamaguchi H."/>
            <person name="Kawachi M."/>
            <person name="Higashiyama T."/>
            <person name="Nozaki H."/>
        </authorList>
    </citation>
    <scope>NUCLEOTIDE SEQUENCE [LARGE SCALE GENOMIC DNA]</scope>
    <source>
        <strain evidence="14 16">NIES-4479</strain>
    </source>
</reference>
<dbReference type="GO" id="GO:0042802">
    <property type="term" value="F:identical protein binding"/>
    <property type="evidence" value="ECO:0007669"/>
    <property type="project" value="UniProtKB-ARBA"/>
</dbReference>
<dbReference type="InterPro" id="IPR027368">
    <property type="entry name" value="MnmE_dom2"/>
</dbReference>
<dbReference type="InterPro" id="IPR027266">
    <property type="entry name" value="TrmE/GcvT-like"/>
</dbReference>
<evidence type="ECO:0000256" key="3">
    <source>
        <dbReference type="ARBA" id="ARBA00022490"/>
    </source>
</evidence>
<feature type="compositionally biased region" description="Low complexity" evidence="12">
    <location>
        <begin position="190"/>
        <end position="207"/>
    </location>
</feature>
<accession>A0A9W6BAH1</accession>
<dbReference type="GO" id="GO:0005525">
    <property type="term" value="F:GTP binding"/>
    <property type="evidence" value="ECO:0007669"/>
    <property type="project" value="UniProtKB-KW"/>
</dbReference>
<comment type="caution">
    <text evidence="14">The sequence shown here is derived from an EMBL/GenBank/DDBJ whole genome shotgun (WGS) entry which is preliminary data.</text>
</comment>
<dbReference type="SUPFAM" id="SSF116878">
    <property type="entry name" value="TrmE connector domain"/>
    <property type="match status" value="1"/>
</dbReference>
<keyword evidence="16" id="KW-1185">Reference proteome</keyword>
<dbReference type="EMBL" id="BRXU01000007">
    <property type="protein sequence ID" value="GLC53146.1"/>
    <property type="molecule type" value="Genomic_DNA"/>
</dbReference>
<dbReference type="Gene3D" id="3.40.50.300">
    <property type="entry name" value="P-loop containing nucleotide triphosphate hydrolases"/>
    <property type="match status" value="1"/>
</dbReference>
<gene>
    <name evidence="14" type="primary">PLESTB000114</name>
    <name evidence="15" type="synonym">PLESTB001153</name>
    <name evidence="14" type="ORF">PLESTB_000057100</name>
    <name evidence="15" type="ORF">PLESTB_000713000</name>
</gene>
<evidence type="ECO:0000256" key="2">
    <source>
        <dbReference type="ARBA" id="ARBA00011043"/>
    </source>
</evidence>